<organism evidence="2 3">
    <name type="scientific">Naja naja</name>
    <name type="common">Indian cobra</name>
    <dbReference type="NCBI Taxonomy" id="35670"/>
    <lineage>
        <taxon>Eukaryota</taxon>
        <taxon>Metazoa</taxon>
        <taxon>Chordata</taxon>
        <taxon>Craniata</taxon>
        <taxon>Vertebrata</taxon>
        <taxon>Euteleostomi</taxon>
        <taxon>Lepidosauria</taxon>
        <taxon>Squamata</taxon>
        <taxon>Bifurcata</taxon>
        <taxon>Unidentata</taxon>
        <taxon>Episquamata</taxon>
        <taxon>Toxicofera</taxon>
        <taxon>Serpentes</taxon>
        <taxon>Colubroidea</taxon>
        <taxon>Elapidae</taxon>
        <taxon>Elapinae</taxon>
        <taxon>Naja</taxon>
    </lineage>
</organism>
<dbReference type="InterPro" id="IPR036051">
    <property type="entry name" value="KRAB_dom_sf"/>
</dbReference>
<protein>
    <recommendedName>
        <fullName evidence="1">KRAB domain-containing protein</fullName>
    </recommendedName>
</protein>
<dbReference type="Gene3D" id="6.10.140.140">
    <property type="match status" value="1"/>
</dbReference>
<dbReference type="PANTHER" id="PTHR23232">
    <property type="entry name" value="KRAB DOMAIN C2H2 ZINC FINGER"/>
    <property type="match status" value="1"/>
</dbReference>
<accession>A0A8C6X173</accession>
<dbReference type="OMA" id="TEDNXAN"/>
<dbReference type="CDD" id="cd07765">
    <property type="entry name" value="KRAB_A-box"/>
    <property type="match status" value="1"/>
</dbReference>
<dbReference type="InterPro" id="IPR001909">
    <property type="entry name" value="KRAB"/>
</dbReference>
<reference evidence="2" key="1">
    <citation type="submission" date="2025-08" db="UniProtKB">
        <authorList>
            <consortium name="Ensembl"/>
        </authorList>
    </citation>
    <scope>IDENTIFICATION</scope>
</reference>
<feature type="domain" description="KRAB" evidence="1">
    <location>
        <begin position="5"/>
        <end position="51"/>
    </location>
</feature>
<dbReference type="Ensembl" id="ENSNNAT00000001490.1">
    <property type="protein sequence ID" value="ENSNNAP00000001416.1"/>
    <property type="gene ID" value="ENSNNAG00000001006.1"/>
</dbReference>
<dbReference type="Proteomes" id="UP000694559">
    <property type="component" value="Unplaced"/>
</dbReference>
<dbReference type="Pfam" id="PF01352">
    <property type="entry name" value="KRAB"/>
    <property type="match status" value="1"/>
</dbReference>
<dbReference type="PROSITE" id="PS50805">
    <property type="entry name" value="KRAB"/>
    <property type="match status" value="1"/>
</dbReference>
<proteinExistence type="predicted"/>
<evidence type="ECO:0000313" key="3">
    <source>
        <dbReference type="Proteomes" id="UP000694559"/>
    </source>
</evidence>
<dbReference type="SUPFAM" id="SSF109640">
    <property type="entry name" value="KRAB domain (Kruppel-associated box)"/>
    <property type="match status" value="1"/>
</dbReference>
<dbReference type="SMART" id="SM00349">
    <property type="entry name" value="KRAB"/>
    <property type="match status" value="1"/>
</dbReference>
<sequence length="51" mass="5717">ATTRVSFQDVAVFFTKEEWTLLDPHQKALHGEVMLENSRNVASLSKGLDLS</sequence>
<dbReference type="PANTHER" id="PTHR23232:SF142">
    <property type="entry name" value="GASTRULA ZINC FINGER PROTEIN XLCGF57.1-LIKE-RELATED"/>
    <property type="match status" value="1"/>
</dbReference>
<dbReference type="GeneTree" id="ENSGT01150000287324"/>
<dbReference type="InterPro" id="IPR050169">
    <property type="entry name" value="Krueppel_C2H2_ZnF"/>
</dbReference>
<evidence type="ECO:0000259" key="1">
    <source>
        <dbReference type="PROSITE" id="PS50805"/>
    </source>
</evidence>
<name>A0A8C6X173_NAJNA</name>
<dbReference type="GO" id="GO:0006355">
    <property type="term" value="P:regulation of DNA-templated transcription"/>
    <property type="evidence" value="ECO:0007669"/>
    <property type="project" value="InterPro"/>
</dbReference>
<dbReference type="AlphaFoldDB" id="A0A8C6X173"/>
<evidence type="ECO:0000313" key="2">
    <source>
        <dbReference type="Ensembl" id="ENSNNAP00000001416.1"/>
    </source>
</evidence>
<keyword evidence="3" id="KW-1185">Reference proteome</keyword>
<dbReference type="OrthoDB" id="9049608at2759"/>
<reference evidence="2" key="2">
    <citation type="submission" date="2025-09" db="UniProtKB">
        <authorList>
            <consortium name="Ensembl"/>
        </authorList>
    </citation>
    <scope>IDENTIFICATION</scope>
</reference>